<sequence length="415" mass="44881">MATPGPLRRAYDWTAAHAPWSAWAWRNTALVVASVPVAVPAVLALAYTFSNPGHILKTLGFVLLLSPLLTRLQRSRFWSLTGLDIPPIRWARPWYRWGGLIPRLRAESTWRQYGYHLLVSPLAAVGGTLVVLGWATGAACALVYTWVWALPVNDRPAGWTEAYVAFTVLGVLLLIAMPWFAALIAGLDSRAATVLLGPNRAKELERRVEDLAESRADILDAADLERRRIERDLHDGAQQRLVSLAMNLGIARATLTDLPPEARAVIDEAHREAKEAIEELSNLVRGLHPAVLEDRGLDAAISGIAARAPFPVELTVDLAERPSPTVEAVAYFVVSETLANVAKHARATRCSVQVRRRAQLLTITVSDNGVGGADPAGGTGLLGLRKRVGSVDGTIRINSPHGGPTVITVELPCGL</sequence>
<protein>
    <recommendedName>
        <fullName evidence="2">histidine kinase</fullName>
        <ecNumber evidence="2">2.7.13.3</ecNumber>
    </recommendedName>
</protein>
<dbReference type="InterPro" id="IPR003594">
    <property type="entry name" value="HATPase_dom"/>
</dbReference>
<organism evidence="11">
    <name type="scientific">Streptomyces sp. NBC_00003</name>
    <dbReference type="NCBI Taxonomy" id="2903608"/>
    <lineage>
        <taxon>Bacteria</taxon>
        <taxon>Bacillati</taxon>
        <taxon>Actinomycetota</taxon>
        <taxon>Actinomycetes</taxon>
        <taxon>Kitasatosporales</taxon>
        <taxon>Streptomycetaceae</taxon>
        <taxon>Streptomyces</taxon>
    </lineage>
</organism>
<evidence type="ECO:0000256" key="1">
    <source>
        <dbReference type="ARBA" id="ARBA00000085"/>
    </source>
</evidence>
<evidence type="ECO:0000256" key="6">
    <source>
        <dbReference type="ARBA" id="ARBA00022777"/>
    </source>
</evidence>
<feature type="transmembrane region" description="Helical" evidence="9">
    <location>
        <begin position="164"/>
        <end position="187"/>
    </location>
</feature>
<dbReference type="Gene3D" id="3.30.565.10">
    <property type="entry name" value="Histidine kinase-like ATPase, C-terminal domain"/>
    <property type="match status" value="1"/>
</dbReference>
<dbReference type="SMART" id="SM00387">
    <property type="entry name" value="HATPase_c"/>
    <property type="match status" value="1"/>
</dbReference>
<dbReference type="InterPro" id="IPR025828">
    <property type="entry name" value="Put_sensor_dom"/>
</dbReference>
<dbReference type="PANTHER" id="PTHR24421:SF10">
    <property type="entry name" value="NITRATE_NITRITE SENSOR PROTEIN NARQ"/>
    <property type="match status" value="1"/>
</dbReference>
<dbReference type="PANTHER" id="PTHR24421">
    <property type="entry name" value="NITRATE/NITRITE SENSOR PROTEIN NARX-RELATED"/>
    <property type="match status" value="1"/>
</dbReference>
<name>A0AAU2V9X6_9ACTN</name>
<evidence type="ECO:0000256" key="4">
    <source>
        <dbReference type="ARBA" id="ARBA00022679"/>
    </source>
</evidence>
<evidence type="ECO:0000256" key="9">
    <source>
        <dbReference type="SAM" id="Phobius"/>
    </source>
</evidence>
<keyword evidence="9" id="KW-0812">Transmembrane</keyword>
<keyword evidence="5" id="KW-0547">Nucleotide-binding</keyword>
<reference evidence="11" key="1">
    <citation type="submission" date="2022-10" db="EMBL/GenBank/DDBJ databases">
        <title>The complete genomes of actinobacterial strains from the NBC collection.</title>
        <authorList>
            <person name="Joergensen T.S."/>
            <person name="Alvarez Arevalo M."/>
            <person name="Sterndorff E.B."/>
            <person name="Faurdal D."/>
            <person name="Vuksanovic O."/>
            <person name="Mourched A.-S."/>
            <person name="Charusanti P."/>
            <person name="Shaw S."/>
            <person name="Blin K."/>
            <person name="Weber T."/>
        </authorList>
    </citation>
    <scope>NUCLEOTIDE SEQUENCE</scope>
    <source>
        <strain evidence="11">NBC_00003</strain>
    </source>
</reference>
<evidence type="ECO:0000259" key="10">
    <source>
        <dbReference type="SMART" id="SM00387"/>
    </source>
</evidence>
<evidence type="ECO:0000256" key="7">
    <source>
        <dbReference type="ARBA" id="ARBA00022840"/>
    </source>
</evidence>
<dbReference type="InterPro" id="IPR036890">
    <property type="entry name" value="HATPase_C_sf"/>
</dbReference>
<dbReference type="Pfam" id="PF13796">
    <property type="entry name" value="Sensor"/>
    <property type="match status" value="1"/>
</dbReference>
<keyword evidence="8" id="KW-0902">Two-component regulatory system</keyword>
<dbReference type="Pfam" id="PF02518">
    <property type="entry name" value="HATPase_c"/>
    <property type="match status" value="1"/>
</dbReference>
<dbReference type="GO" id="GO:0046983">
    <property type="term" value="F:protein dimerization activity"/>
    <property type="evidence" value="ECO:0007669"/>
    <property type="project" value="InterPro"/>
</dbReference>
<evidence type="ECO:0000256" key="3">
    <source>
        <dbReference type="ARBA" id="ARBA00022553"/>
    </source>
</evidence>
<feature type="transmembrane region" description="Helical" evidence="9">
    <location>
        <begin position="113"/>
        <end position="144"/>
    </location>
</feature>
<dbReference type="GO" id="GO:0005524">
    <property type="term" value="F:ATP binding"/>
    <property type="evidence" value="ECO:0007669"/>
    <property type="project" value="UniProtKB-KW"/>
</dbReference>
<evidence type="ECO:0000256" key="8">
    <source>
        <dbReference type="ARBA" id="ARBA00023012"/>
    </source>
</evidence>
<dbReference type="InterPro" id="IPR050482">
    <property type="entry name" value="Sensor_HK_TwoCompSys"/>
</dbReference>
<dbReference type="EMBL" id="CP108318">
    <property type="protein sequence ID" value="WTW64145.1"/>
    <property type="molecule type" value="Genomic_DNA"/>
</dbReference>
<dbReference type="Gene3D" id="1.20.5.1930">
    <property type="match status" value="1"/>
</dbReference>
<dbReference type="GO" id="GO:0016020">
    <property type="term" value="C:membrane"/>
    <property type="evidence" value="ECO:0007669"/>
    <property type="project" value="InterPro"/>
</dbReference>
<dbReference type="CDD" id="cd16917">
    <property type="entry name" value="HATPase_UhpB-NarQ-NarX-like"/>
    <property type="match status" value="1"/>
</dbReference>
<keyword evidence="9" id="KW-1133">Transmembrane helix</keyword>
<dbReference type="Pfam" id="PF07730">
    <property type="entry name" value="HisKA_3"/>
    <property type="match status" value="1"/>
</dbReference>
<keyword evidence="4" id="KW-0808">Transferase</keyword>
<accession>A0AAU2V9X6</accession>
<dbReference type="InterPro" id="IPR011712">
    <property type="entry name" value="Sig_transdc_His_kin_sub3_dim/P"/>
</dbReference>
<proteinExistence type="predicted"/>
<dbReference type="GO" id="GO:0000155">
    <property type="term" value="F:phosphorelay sensor kinase activity"/>
    <property type="evidence" value="ECO:0007669"/>
    <property type="project" value="InterPro"/>
</dbReference>
<evidence type="ECO:0000256" key="5">
    <source>
        <dbReference type="ARBA" id="ARBA00022741"/>
    </source>
</evidence>
<evidence type="ECO:0000256" key="2">
    <source>
        <dbReference type="ARBA" id="ARBA00012438"/>
    </source>
</evidence>
<keyword evidence="3" id="KW-0597">Phosphoprotein</keyword>
<gene>
    <name evidence="11" type="ORF">OG549_27820</name>
</gene>
<dbReference type="AlphaFoldDB" id="A0AAU2V9X6"/>
<keyword evidence="9" id="KW-0472">Membrane</keyword>
<evidence type="ECO:0000313" key="11">
    <source>
        <dbReference type="EMBL" id="WTW64145.1"/>
    </source>
</evidence>
<feature type="transmembrane region" description="Helical" evidence="9">
    <location>
        <begin position="29"/>
        <end position="49"/>
    </location>
</feature>
<comment type="catalytic activity">
    <reaction evidence="1">
        <text>ATP + protein L-histidine = ADP + protein N-phospho-L-histidine.</text>
        <dbReference type="EC" id="2.7.13.3"/>
    </reaction>
</comment>
<keyword evidence="7" id="KW-0067">ATP-binding</keyword>
<feature type="domain" description="Histidine kinase/HSP90-like ATPase" evidence="10">
    <location>
        <begin position="325"/>
        <end position="415"/>
    </location>
</feature>
<keyword evidence="6 11" id="KW-0418">Kinase</keyword>
<dbReference type="EC" id="2.7.13.3" evidence="2"/>
<dbReference type="SUPFAM" id="SSF55874">
    <property type="entry name" value="ATPase domain of HSP90 chaperone/DNA topoisomerase II/histidine kinase"/>
    <property type="match status" value="1"/>
</dbReference>